<name>A0ABW0MBW6_9BURK</name>
<protein>
    <submittedName>
        <fullName evidence="8">Type II secretion system F family protein</fullName>
    </submittedName>
</protein>
<reference evidence="9" key="1">
    <citation type="journal article" date="2019" name="Int. J. Syst. Evol. Microbiol.">
        <title>The Global Catalogue of Microorganisms (GCM) 10K type strain sequencing project: providing services to taxonomists for standard genome sequencing and annotation.</title>
        <authorList>
            <consortium name="The Broad Institute Genomics Platform"/>
            <consortium name="The Broad Institute Genome Sequencing Center for Infectious Disease"/>
            <person name="Wu L."/>
            <person name="Ma J."/>
        </authorList>
    </citation>
    <scope>NUCLEOTIDE SEQUENCE [LARGE SCALE GENOMIC DNA]</scope>
    <source>
        <strain evidence="9">JCM 17066</strain>
    </source>
</reference>
<dbReference type="Proteomes" id="UP001596045">
    <property type="component" value="Unassembled WGS sequence"/>
</dbReference>
<dbReference type="PANTHER" id="PTHR35007">
    <property type="entry name" value="INTEGRAL MEMBRANE PROTEIN-RELATED"/>
    <property type="match status" value="1"/>
</dbReference>
<evidence type="ECO:0000256" key="1">
    <source>
        <dbReference type="ARBA" id="ARBA00004651"/>
    </source>
</evidence>
<feature type="transmembrane region" description="Helical" evidence="6">
    <location>
        <begin position="168"/>
        <end position="188"/>
    </location>
</feature>
<keyword evidence="4 6" id="KW-1133">Transmembrane helix</keyword>
<evidence type="ECO:0000256" key="4">
    <source>
        <dbReference type="ARBA" id="ARBA00022989"/>
    </source>
</evidence>
<dbReference type="InterPro" id="IPR042094">
    <property type="entry name" value="T2SS_GspF_sf"/>
</dbReference>
<evidence type="ECO:0000256" key="5">
    <source>
        <dbReference type="ARBA" id="ARBA00023136"/>
    </source>
</evidence>
<keyword evidence="5 6" id="KW-0472">Membrane</keyword>
<comment type="subcellular location">
    <subcellularLocation>
        <location evidence="1">Cell membrane</location>
        <topology evidence="1">Multi-pass membrane protein</topology>
    </subcellularLocation>
</comment>
<proteinExistence type="predicted"/>
<evidence type="ECO:0000256" key="3">
    <source>
        <dbReference type="ARBA" id="ARBA00022692"/>
    </source>
</evidence>
<dbReference type="Pfam" id="PF00482">
    <property type="entry name" value="T2SSF"/>
    <property type="match status" value="1"/>
</dbReference>
<keyword evidence="2" id="KW-1003">Cell membrane</keyword>
<evidence type="ECO:0000313" key="8">
    <source>
        <dbReference type="EMBL" id="MFC5475708.1"/>
    </source>
</evidence>
<evidence type="ECO:0000259" key="7">
    <source>
        <dbReference type="Pfam" id="PF00482"/>
    </source>
</evidence>
<comment type="caution">
    <text evidence="8">The sequence shown here is derived from an EMBL/GenBank/DDBJ whole genome shotgun (WGS) entry which is preliminary data.</text>
</comment>
<feature type="domain" description="Type II secretion system protein GspF" evidence="7">
    <location>
        <begin position="32"/>
        <end position="152"/>
    </location>
</feature>
<organism evidence="8 9">
    <name type="scientific">Paraherbaspirillum soli</name>
    <dbReference type="NCBI Taxonomy" id="631222"/>
    <lineage>
        <taxon>Bacteria</taxon>
        <taxon>Pseudomonadati</taxon>
        <taxon>Pseudomonadota</taxon>
        <taxon>Betaproteobacteria</taxon>
        <taxon>Burkholderiales</taxon>
        <taxon>Oxalobacteraceae</taxon>
        <taxon>Paraherbaspirillum</taxon>
    </lineage>
</organism>
<dbReference type="PANTHER" id="PTHR35007:SF1">
    <property type="entry name" value="PILUS ASSEMBLY PROTEIN"/>
    <property type="match status" value="1"/>
</dbReference>
<keyword evidence="3 6" id="KW-0812">Transmembrane</keyword>
<feature type="transmembrane region" description="Helical" evidence="6">
    <location>
        <begin position="131"/>
        <end position="156"/>
    </location>
</feature>
<keyword evidence="9" id="KW-1185">Reference proteome</keyword>
<sequence length="196" mass="21189">MSILLPKPFARRSRAKRLRRIEMQMPDVLLAVAGELRAGADLPAALAAAAQQAPLPMAAELALLLREIQLGAALEPALKNMERRLPLHDLMKLVAAISVAREVGGNLAGVLESAAKTLREKHRIEARIRNLALIGKVQGLAMCCLPLLLLLALHLVEPLAMAPLFHSPFGWGTLAAIAVMEILGYLTIRKITDIDV</sequence>
<dbReference type="EMBL" id="JBHSMT010000028">
    <property type="protein sequence ID" value="MFC5475708.1"/>
    <property type="molecule type" value="Genomic_DNA"/>
</dbReference>
<dbReference type="InterPro" id="IPR018076">
    <property type="entry name" value="T2SS_GspF_dom"/>
</dbReference>
<accession>A0ABW0MBW6</accession>
<gene>
    <name evidence="8" type="ORF">ACFPM8_17230</name>
</gene>
<dbReference type="Gene3D" id="1.20.81.30">
    <property type="entry name" value="Type II secretion system (T2SS), domain F"/>
    <property type="match status" value="1"/>
</dbReference>
<evidence type="ECO:0000256" key="2">
    <source>
        <dbReference type="ARBA" id="ARBA00022475"/>
    </source>
</evidence>
<evidence type="ECO:0000256" key="6">
    <source>
        <dbReference type="SAM" id="Phobius"/>
    </source>
</evidence>
<dbReference type="RefSeq" id="WP_378999251.1">
    <property type="nucleotide sequence ID" value="NZ_JBHSMT010000028.1"/>
</dbReference>
<evidence type="ECO:0000313" key="9">
    <source>
        <dbReference type="Proteomes" id="UP001596045"/>
    </source>
</evidence>